<accession>A0A9P9EEK0</accession>
<proteinExistence type="predicted"/>
<keyword evidence="2" id="KW-1185">Reference proteome</keyword>
<evidence type="ECO:0000313" key="1">
    <source>
        <dbReference type="EMBL" id="KAH7136875.1"/>
    </source>
</evidence>
<protein>
    <submittedName>
        <fullName evidence="1">Uncharacterized protein</fullName>
    </submittedName>
</protein>
<dbReference type="OrthoDB" id="3559235at2759"/>
<evidence type="ECO:0000313" key="2">
    <source>
        <dbReference type="Proteomes" id="UP000717696"/>
    </source>
</evidence>
<comment type="caution">
    <text evidence="1">The sequence shown here is derived from an EMBL/GenBank/DDBJ whole genome shotgun (WGS) entry which is preliminary data.</text>
</comment>
<dbReference type="Proteomes" id="UP000717696">
    <property type="component" value="Unassembled WGS sequence"/>
</dbReference>
<gene>
    <name evidence="1" type="ORF">B0J13DRAFT_81927</name>
</gene>
<sequence>MAEAISAAAAGAEAVKLCLDLVRRVTTAIDLQKTGNSKLETICDDLNSVRDVVNLVDAQEQLKTKGVLKAVTNIQKISINLDKHVERVRGKSTAGSKVRQITHQFMKGPGEWEILQVMMINLTAAKATLSLHIQLAHVGLVVAQGHGNVNVVNINVLRATNKNVEKFLGIGKGLVIAEVFKDKQPDDKGMIYLTSEECDALPFAEIDPSDGSGQSGTLKVLNNRTFDQALQINSLVGEKVWNKFTSNLIIENNEARGFSTQINVPIKDKTYDDALQNRLELAKIITASGAGGSMSQPPPYGQMGYYPPPPPMPGAQWYGQQQNPWVYPFPAAMQGEAKMEDVPRTFTAAPGQQPQIPSYAMYPTNPYAINPSFHHVNPSTKMDTED</sequence>
<name>A0A9P9EEK0_9HYPO</name>
<dbReference type="EMBL" id="JAGMUU010000016">
    <property type="protein sequence ID" value="KAH7136875.1"/>
    <property type="molecule type" value="Genomic_DNA"/>
</dbReference>
<organism evidence="1 2">
    <name type="scientific">Dactylonectria estremocensis</name>
    <dbReference type="NCBI Taxonomy" id="1079267"/>
    <lineage>
        <taxon>Eukaryota</taxon>
        <taxon>Fungi</taxon>
        <taxon>Dikarya</taxon>
        <taxon>Ascomycota</taxon>
        <taxon>Pezizomycotina</taxon>
        <taxon>Sordariomycetes</taxon>
        <taxon>Hypocreomycetidae</taxon>
        <taxon>Hypocreales</taxon>
        <taxon>Nectriaceae</taxon>
        <taxon>Dactylonectria</taxon>
    </lineage>
</organism>
<dbReference type="AlphaFoldDB" id="A0A9P9EEK0"/>
<reference evidence="1" key="1">
    <citation type="journal article" date="2021" name="Nat. Commun.">
        <title>Genetic determinants of endophytism in the Arabidopsis root mycobiome.</title>
        <authorList>
            <person name="Mesny F."/>
            <person name="Miyauchi S."/>
            <person name="Thiergart T."/>
            <person name="Pickel B."/>
            <person name="Atanasova L."/>
            <person name="Karlsson M."/>
            <person name="Huettel B."/>
            <person name="Barry K.W."/>
            <person name="Haridas S."/>
            <person name="Chen C."/>
            <person name="Bauer D."/>
            <person name="Andreopoulos W."/>
            <person name="Pangilinan J."/>
            <person name="LaButti K."/>
            <person name="Riley R."/>
            <person name="Lipzen A."/>
            <person name="Clum A."/>
            <person name="Drula E."/>
            <person name="Henrissat B."/>
            <person name="Kohler A."/>
            <person name="Grigoriev I.V."/>
            <person name="Martin F.M."/>
            <person name="Hacquard S."/>
        </authorList>
    </citation>
    <scope>NUCLEOTIDE SEQUENCE</scope>
    <source>
        <strain evidence="1">MPI-CAGE-AT-0021</strain>
    </source>
</reference>